<dbReference type="OrthoDB" id="9810372at2"/>
<dbReference type="PANTHER" id="PTHR18964:SF149">
    <property type="entry name" value="BIFUNCTIONAL UDP-N-ACETYLGLUCOSAMINE 2-EPIMERASE_N-ACETYLMANNOSAMINE KINASE"/>
    <property type="match status" value="1"/>
</dbReference>
<proteinExistence type="inferred from homology"/>
<protein>
    <submittedName>
        <fullName evidence="2">Glucokinase</fullName>
    </submittedName>
</protein>
<accession>A0A2T6BW65</accession>
<dbReference type="RefSeq" id="WP_108022988.1">
    <property type="nucleotide sequence ID" value="NZ_QBKR01000009.1"/>
</dbReference>
<comment type="similarity">
    <text evidence="1">Belongs to the ROK (NagC/XylR) family.</text>
</comment>
<dbReference type="SUPFAM" id="SSF53067">
    <property type="entry name" value="Actin-like ATPase domain"/>
    <property type="match status" value="1"/>
</dbReference>
<sequence length="328" mass="34580">MKPACIGVDLGGTKIAAARVEPNGYLTSRVRMETRAREGPERVLERISEAIRNVMAGGEVDGIGVASPGPLDARTGTILSPPNLPGWDRVPLKAELEQKFGVPVRVENDANAAAWGEYLWGAGMNSDPLVYITVSTGIGSGLVVNDRLLRGADTFAGELGQMVLEPSRAQGGHLRDGTLEGLASGTAIDALAAEAAGPGSRIWKLAEADGERPRAEHVFAALKEGDPDAEAIVEKVIHYLAVGVANAIHFLNPRRIVIGGGVAKAGDRLFTPLRERVEEWLMPSFVGTYDILPSALGDDAGILGAAALWEEGKKGSVSPAWTPDKDQN</sequence>
<dbReference type="PANTHER" id="PTHR18964">
    <property type="entry name" value="ROK (REPRESSOR, ORF, KINASE) FAMILY"/>
    <property type="match status" value="1"/>
</dbReference>
<evidence type="ECO:0000256" key="1">
    <source>
        <dbReference type="ARBA" id="ARBA00006479"/>
    </source>
</evidence>
<dbReference type="Pfam" id="PF00480">
    <property type="entry name" value="ROK"/>
    <property type="match status" value="1"/>
</dbReference>
<gene>
    <name evidence="2" type="ORF">C8P63_10967</name>
</gene>
<keyword evidence="3" id="KW-1185">Reference proteome</keyword>
<comment type="caution">
    <text evidence="2">The sequence shown here is derived from an EMBL/GenBank/DDBJ whole genome shotgun (WGS) entry which is preliminary data.</text>
</comment>
<dbReference type="EMBL" id="QBKR01000009">
    <property type="protein sequence ID" value="PTX60303.1"/>
    <property type="molecule type" value="Genomic_DNA"/>
</dbReference>
<keyword evidence="2" id="KW-0808">Transferase</keyword>
<dbReference type="Gene3D" id="3.30.420.40">
    <property type="match status" value="2"/>
</dbReference>
<dbReference type="Proteomes" id="UP000244240">
    <property type="component" value="Unassembled WGS sequence"/>
</dbReference>
<dbReference type="AlphaFoldDB" id="A0A2T6BW65"/>
<dbReference type="InterPro" id="IPR043129">
    <property type="entry name" value="ATPase_NBD"/>
</dbReference>
<reference evidence="2 3" key="1">
    <citation type="submission" date="2018-04" db="EMBL/GenBank/DDBJ databases">
        <title>Genomic Encyclopedia of Archaeal and Bacterial Type Strains, Phase II (KMG-II): from individual species to whole genera.</title>
        <authorList>
            <person name="Goeker M."/>
        </authorList>
    </citation>
    <scope>NUCLEOTIDE SEQUENCE [LARGE SCALE GENOMIC DNA]</scope>
    <source>
        <strain evidence="2 3">DSM 45787</strain>
    </source>
</reference>
<evidence type="ECO:0000313" key="2">
    <source>
        <dbReference type="EMBL" id="PTX60303.1"/>
    </source>
</evidence>
<organism evidence="2 3">
    <name type="scientific">Melghirimyces profundicolus</name>
    <dbReference type="NCBI Taxonomy" id="1242148"/>
    <lineage>
        <taxon>Bacteria</taxon>
        <taxon>Bacillati</taxon>
        <taxon>Bacillota</taxon>
        <taxon>Bacilli</taxon>
        <taxon>Bacillales</taxon>
        <taxon>Thermoactinomycetaceae</taxon>
        <taxon>Melghirimyces</taxon>
    </lineage>
</organism>
<dbReference type="GO" id="GO:0016301">
    <property type="term" value="F:kinase activity"/>
    <property type="evidence" value="ECO:0007669"/>
    <property type="project" value="UniProtKB-KW"/>
</dbReference>
<dbReference type="InterPro" id="IPR000600">
    <property type="entry name" value="ROK"/>
</dbReference>
<name>A0A2T6BW65_9BACL</name>
<dbReference type="CDD" id="cd23763">
    <property type="entry name" value="ASKHA_ATPase_ROK"/>
    <property type="match status" value="1"/>
</dbReference>
<keyword evidence="2" id="KW-0418">Kinase</keyword>
<evidence type="ECO:0000313" key="3">
    <source>
        <dbReference type="Proteomes" id="UP000244240"/>
    </source>
</evidence>